<evidence type="ECO:0000256" key="2">
    <source>
        <dbReference type="HAMAP-Rule" id="MF_00048"/>
    </source>
</evidence>
<protein>
    <recommendedName>
        <fullName evidence="2">UPF0102 protein UY61_C0045G0004</fullName>
    </recommendedName>
</protein>
<dbReference type="Proteomes" id="UP000034201">
    <property type="component" value="Unassembled WGS sequence"/>
</dbReference>
<evidence type="ECO:0000256" key="1">
    <source>
        <dbReference type="ARBA" id="ARBA00006738"/>
    </source>
</evidence>
<dbReference type="InterPro" id="IPR011335">
    <property type="entry name" value="Restrct_endonuc-II-like"/>
</dbReference>
<dbReference type="AlphaFoldDB" id="A0A0G1WMT7"/>
<reference evidence="3 4" key="1">
    <citation type="journal article" date="2015" name="Nature">
        <title>rRNA introns, odd ribosomes, and small enigmatic genomes across a large radiation of phyla.</title>
        <authorList>
            <person name="Brown C.T."/>
            <person name="Hug L.A."/>
            <person name="Thomas B.C."/>
            <person name="Sharon I."/>
            <person name="Castelle C.J."/>
            <person name="Singh A."/>
            <person name="Wilkins M.J."/>
            <person name="Williams K.H."/>
            <person name="Banfield J.F."/>
        </authorList>
    </citation>
    <scope>NUCLEOTIDE SEQUENCE [LARGE SCALE GENOMIC DNA]</scope>
</reference>
<evidence type="ECO:0000313" key="3">
    <source>
        <dbReference type="EMBL" id="KKW20091.1"/>
    </source>
</evidence>
<dbReference type="SUPFAM" id="SSF52980">
    <property type="entry name" value="Restriction endonuclease-like"/>
    <property type="match status" value="1"/>
</dbReference>
<dbReference type="InterPro" id="IPR003509">
    <property type="entry name" value="UPF0102_YraN-like"/>
</dbReference>
<dbReference type="GO" id="GO:0003676">
    <property type="term" value="F:nucleic acid binding"/>
    <property type="evidence" value="ECO:0007669"/>
    <property type="project" value="InterPro"/>
</dbReference>
<dbReference type="EMBL" id="LCQQ01000045">
    <property type="protein sequence ID" value="KKW20091.1"/>
    <property type="molecule type" value="Genomic_DNA"/>
</dbReference>
<organism evidence="3 4">
    <name type="scientific">Candidatus Adlerbacteria bacterium GW2011_GWC1_50_9</name>
    <dbReference type="NCBI Taxonomy" id="1618608"/>
    <lineage>
        <taxon>Bacteria</taxon>
        <taxon>Candidatus Adleribacteriota</taxon>
    </lineage>
</organism>
<comment type="similarity">
    <text evidence="1 2">Belongs to the UPF0102 family.</text>
</comment>
<accession>A0A0G1WMT7</accession>
<name>A0A0G1WMT7_9BACT</name>
<dbReference type="HAMAP" id="MF_00048">
    <property type="entry name" value="UPF0102"/>
    <property type="match status" value="1"/>
</dbReference>
<dbReference type="PANTHER" id="PTHR34039:SF1">
    <property type="entry name" value="UPF0102 PROTEIN YRAN"/>
    <property type="match status" value="1"/>
</dbReference>
<proteinExistence type="inferred from homology"/>
<comment type="caution">
    <text evidence="3">The sequence shown here is derived from an EMBL/GenBank/DDBJ whole genome shotgun (WGS) entry which is preliminary data.</text>
</comment>
<dbReference type="InterPro" id="IPR011856">
    <property type="entry name" value="tRNA_endonuc-like_dom_sf"/>
</dbReference>
<dbReference type="PANTHER" id="PTHR34039">
    <property type="entry name" value="UPF0102 PROTEIN YRAN"/>
    <property type="match status" value="1"/>
</dbReference>
<evidence type="ECO:0000313" key="4">
    <source>
        <dbReference type="Proteomes" id="UP000034201"/>
    </source>
</evidence>
<dbReference type="Pfam" id="PF02021">
    <property type="entry name" value="UPF0102"/>
    <property type="match status" value="1"/>
</dbReference>
<gene>
    <name evidence="3" type="ORF">UY61_C0045G0004</name>
</gene>
<dbReference type="Gene3D" id="3.40.1350.10">
    <property type="match status" value="1"/>
</dbReference>
<sequence length="139" mass="16453">MVYNLIVSQDTHRKKVGRMGEDIACKFLEQKGFQILDRNYRKPWGEIDIIAEKSDQIRFVEVKTVSREAYQGISREIDYRPEEMVNAKKLKKLTRTAALYMETTRDEREYQIDVIGIIINEHTRTAHCRLFEQALEDNL</sequence>